<protein>
    <recommendedName>
        <fullName evidence="3">Secreted protein</fullName>
    </recommendedName>
</protein>
<dbReference type="EMBL" id="OW152831">
    <property type="protein sequence ID" value="CAH2049073.1"/>
    <property type="molecule type" value="Genomic_DNA"/>
</dbReference>
<sequence>MVTLLSRVLERPVMAAYPAVAMVTARALLHTHTYLCACRQGNALWLGVGSTAGETGPATRDYGLCDVRSDRCALLFESEALNDSLK</sequence>
<accession>A0ABN8I9P0</accession>
<reference evidence="1" key="1">
    <citation type="submission" date="2022-03" db="EMBL/GenBank/DDBJ databases">
        <authorList>
            <person name="Martin H S."/>
        </authorList>
    </citation>
    <scope>NUCLEOTIDE SEQUENCE</scope>
</reference>
<evidence type="ECO:0000313" key="1">
    <source>
        <dbReference type="EMBL" id="CAH2049073.1"/>
    </source>
</evidence>
<evidence type="ECO:0008006" key="3">
    <source>
        <dbReference type="Google" id="ProtNLM"/>
    </source>
</evidence>
<evidence type="ECO:0000313" key="2">
    <source>
        <dbReference type="Proteomes" id="UP000837857"/>
    </source>
</evidence>
<organism evidence="1 2">
    <name type="scientific">Iphiclides podalirius</name>
    <name type="common">scarce swallowtail</name>
    <dbReference type="NCBI Taxonomy" id="110791"/>
    <lineage>
        <taxon>Eukaryota</taxon>
        <taxon>Metazoa</taxon>
        <taxon>Ecdysozoa</taxon>
        <taxon>Arthropoda</taxon>
        <taxon>Hexapoda</taxon>
        <taxon>Insecta</taxon>
        <taxon>Pterygota</taxon>
        <taxon>Neoptera</taxon>
        <taxon>Endopterygota</taxon>
        <taxon>Lepidoptera</taxon>
        <taxon>Glossata</taxon>
        <taxon>Ditrysia</taxon>
        <taxon>Papilionoidea</taxon>
        <taxon>Papilionidae</taxon>
        <taxon>Papilioninae</taxon>
        <taxon>Iphiclides</taxon>
    </lineage>
</organism>
<keyword evidence="2" id="KW-1185">Reference proteome</keyword>
<gene>
    <name evidence="1" type="ORF">IPOD504_LOCUS6578</name>
</gene>
<feature type="non-terminal residue" evidence="1">
    <location>
        <position position="86"/>
    </location>
</feature>
<name>A0ABN8I9P0_9NEOP</name>
<proteinExistence type="predicted"/>
<dbReference type="Proteomes" id="UP000837857">
    <property type="component" value="Chromosome 19"/>
</dbReference>